<dbReference type="Pfam" id="PF01822">
    <property type="entry name" value="WSC"/>
    <property type="match status" value="3"/>
</dbReference>
<sequence>MRSLIASAAAVLPYLGGVDAFWRMNCAVIQTGRVDPVVNPGAVAAHAHSIVGGSNIGINSTYETMTNSSCTSCELRSDKSAYWTPLMYYWYPNGSFFEVPHGGSVVYYLGRGPNVNTTIPFPPGFMMLSGDKSARSYDNETFSYGNALYPGRPIADRVSFTCLVGSGPQPPNLPYMFNASSCVNGLRAQVVFQSCWDGVHLYKTDNSHVAYLSGLDNGICPPNYPHQLPTLFIETNYAVGQVPNGTDDNRYVFSQGDPTGYGFHADFINGWDMAVQTEAVNTCLYNGAFNGVVQECPVLSADDTTGYAENCPERPRQVDENVHGMLDRLPGCIEVTYGPGAAPASSMMCPPTAPKPYVTPTADSVPLVTASPTPGAQFGLPNQQYMGCYNDTAASGYYRTLNSLSYINYTSMTVEFCQQYCMDNGYIWSGVEYAQECHCDNYINPTAIAAEPGTPNQCTWNCGGTLTDGGLQELCGGLGYIDVYKNTNTSFNASGNNDNTAGNAQPYTPAAGFGPNYLGCYSDPPGFNTATLEGPTLEVNNMSIAVCETFCQQGPGYRYYGLEYSTQCKCGNAIAPSSGPVLTPTSNPSNQTCQMRCRGIGDEICGGPAVLSLYNNTMYRPPSTVPHAGKYATQACITDPNSNGRPLQGNFTSSPDMSVDKCVKYCLGSYYRYAGIEYAVECYCGNELVLDTTGAHLAVCNASDQMLCAGNSVQYCGGGGFMNLYYSEDL</sequence>
<dbReference type="EMBL" id="JAVRQU010000002">
    <property type="protein sequence ID" value="KAK5706886.1"/>
    <property type="molecule type" value="Genomic_DNA"/>
</dbReference>
<dbReference type="InterPro" id="IPR002889">
    <property type="entry name" value="WSC_carb-bd"/>
</dbReference>
<dbReference type="InterPro" id="IPR018535">
    <property type="entry name" value="DUF1996"/>
</dbReference>
<proteinExistence type="predicted"/>
<protein>
    <recommendedName>
        <fullName evidence="2">WSC domain-containing protein</fullName>
    </recommendedName>
</protein>
<feature type="domain" description="WSC" evidence="2">
    <location>
        <begin position="382"/>
        <end position="487"/>
    </location>
</feature>
<dbReference type="PANTHER" id="PTHR43662:SF3">
    <property type="entry name" value="DOMAIN PROTEIN, PUTATIVE (AFU_ORTHOLOGUE AFUA_6G11970)-RELATED"/>
    <property type="match status" value="1"/>
</dbReference>
<gene>
    <name evidence="3" type="ORF">LTR97_001878</name>
</gene>
<keyword evidence="1" id="KW-0732">Signal</keyword>
<accession>A0AAN8A5A7</accession>
<organism evidence="3 4">
    <name type="scientific">Elasticomyces elasticus</name>
    <dbReference type="NCBI Taxonomy" id="574655"/>
    <lineage>
        <taxon>Eukaryota</taxon>
        <taxon>Fungi</taxon>
        <taxon>Dikarya</taxon>
        <taxon>Ascomycota</taxon>
        <taxon>Pezizomycotina</taxon>
        <taxon>Dothideomycetes</taxon>
        <taxon>Dothideomycetidae</taxon>
        <taxon>Mycosphaerellales</taxon>
        <taxon>Teratosphaeriaceae</taxon>
        <taxon>Elasticomyces</taxon>
    </lineage>
</organism>
<evidence type="ECO:0000256" key="1">
    <source>
        <dbReference type="SAM" id="SignalP"/>
    </source>
</evidence>
<dbReference type="Pfam" id="PF09362">
    <property type="entry name" value="DUF1996"/>
    <property type="match status" value="1"/>
</dbReference>
<reference evidence="3" key="1">
    <citation type="submission" date="2023-08" db="EMBL/GenBank/DDBJ databases">
        <title>Black Yeasts Isolated from many extreme environments.</title>
        <authorList>
            <person name="Coleine C."/>
            <person name="Stajich J.E."/>
            <person name="Selbmann L."/>
        </authorList>
    </citation>
    <scope>NUCLEOTIDE SEQUENCE</scope>
    <source>
        <strain evidence="3">CCFEE 5810</strain>
    </source>
</reference>
<evidence type="ECO:0000313" key="4">
    <source>
        <dbReference type="Proteomes" id="UP001310594"/>
    </source>
</evidence>
<feature type="chain" id="PRO_5042895930" description="WSC domain-containing protein" evidence="1">
    <location>
        <begin position="21"/>
        <end position="730"/>
    </location>
</feature>
<evidence type="ECO:0000313" key="3">
    <source>
        <dbReference type="EMBL" id="KAK5706886.1"/>
    </source>
</evidence>
<dbReference type="PANTHER" id="PTHR43662">
    <property type="match status" value="1"/>
</dbReference>
<dbReference type="PROSITE" id="PS51212">
    <property type="entry name" value="WSC"/>
    <property type="match status" value="3"/>
</dbReference>
<name>A0AAN8A5A7_9PEZI</name>
<dbReference type="SMART" id="SM00321">
    <property type="entry name" value="WSC"/>
    <property type="match status" value="3"/>
</dbReference>
<dbReference type="Proteomes" id="UP001310594">
    <property type="component" value="Unassembled WGS sequence"/>
</dbReference>
<feature type="domain" description="WSC" evidence="2">
    <location>
        <begin position="630"/>
        <end position="728"/>
    </location>
</feature>
<feature type="signal peptide" evidence="1">
    <location>
        <begin position="1"/>
        <end position="20"/>
    </location>
</feature>
<dbReference type="AlphaFoldDB" id="A0AAN8A5A7"/>
<comment type="caution">
    <text evidence="3">The sequence shown here is derived from an EMBL/GenBank/DDBJ whole genome shotgun (WGS) entry which is preliminary data.</text>
</comment>
<feature type="domain" description="WSC" evidence="2">
    <location>
        <begin position="514"/>
        <end position="617"/>
    </location>
</feature>
<evidence type="ECO:0000259" key="2">
    <source>
        <dbReference type="PROSITE" id="PS51212"/>
    </source>
</evidence>